<dbReference type="PROSITE" id="PS51257">
    <property type="entry name" value="PROKAR_LIPOPROTEIN"/>
    <property type="match status" value="1"/>
</dbReference>
<keyword evidence="4 9" id="KW-0560">Oxidoreductase</keyword>
<feature type="domain" description="Fatty acid hydroxylase" evidence="8">
    <location>
        <begin position="113"/>
        <end position="247"/>
    </location>
</feature>
<feature type="transmembrane region" description="Helical" evidence="7">
    <location>
        <begin position="30"/>
        <end position="48"/>
    </location>
</feature>
<comment type="caution">
    <text evidence="9">The sequence shown here is derived from an EMBL/GenBank/DDBJ whole genome shotgun (WGS) entry which is preliminary data.</text>
</comment>
<proteinExistence type="predicted"/>
<evidence type="ECO:0000313" key="9">
    <source>
        <dbReference type="EMBL" id="MFC7333209.1"/>
    </source>
</evidence>
<accession>A0ABW2KT51</accession>
<evidence type="ECO:0000256" key="7">
    <source>
        <dbReference type="SAM" id="Phobius"/>
    </source>
</evidence>
<dbReference type="EC" id="1.-.-.-" evidence="9"/>
<evidence type="ECO:0000256" key="4">
    <source>
        <dbReference type="ARBA" id="ARBA00023002"/>
    </source>
</evidence>
<gene>
    <name evidence="9" type="ORF">ACFQPS_08555</name>
</gene>
<evidence type="ECO:0000256" key="2">
    <source>
        <dbReference type="ARBA" id="ARBA00022692"/>
    </source>
</evidence>
<dbReference type="PANTHER" id="PTHR21624">
    <property type="entry name" value="STEROL DESATURASE-RELATED PROTEIN"/>
    <property type="match status" value="1"/>
</dbReference>
<dbReference type="PANTHER" id="PTHR21624:SF1">
    <property type="entry name" value="ALKYLGLYCEROL MONOOXYGENASE"/>
    <property type="match status" value="1"/>
</dbReference>
<comment type="subcellular location">
    <subcellularLocation>
        <location evidence="1">Endomembrane system</location>
        <topology evidence="1">Multi-pass membrane protein</topology>
    </subcellularLocation>
</comment>
<dbReference type="InterPro" id="IPR006694">
    <property type="entry name" value="Fatty_acid_hydroxylase"/>
</dbReference>
<evidence type="ECO:0000259" key="8">
    <source>
        <dbReference type="Pfam" id="PF04116"/>
    </source>
</evidence>
<evidence type="ECO:0000313" key="10">
    <source>
        <dbReference type="Proteomes" id="UP001596456"/>
    </source>
</evidence>
<name>A0ABW2KT51_9PROT</name>
<evidence type="ECO:0000256" key="3">
    <source>
        <dbReference type="ARBA" id="ARBA00022989"/>
    </source>
</evidence>
<dbReference type="EMBL" id="JBHTCM010000010">
    <property type="protein sequence ID" value="MFC7333209.1"/>
    <property type="molecule type" value="Genomic_DNA"/>
</dbReference>
<keyword evidence="5" id="KW-0443">Lipid metabolism</keyword>
<organism evidence="9 10">
    <name type="scientific">Rhodocista pekingensis</name>
    <dbReference type="NCBI Taxonomy" id="201185"/>
    <lineage>
        <taxon>Bacteria</taxon>
        <taxon>Pseudomonadati</taxon>
        <taxon>Pseudomonadota</taxon>
        <taxon>Alphaproteobacteria</taxon>
        <taxon>Rhodospirillales</taxon>
        <taxon>Azospirillaceae</taxon>
        <taxon>Rhodocista</taxon>
    </lineage>
</organism>
<keyword evidence="2 7" id="KW-0812">Transmembrane</keyword>
<dbReference type="Pfam" id="PF04116">
    <property type="entry name" value="FA_hydroxylase"/>
    <property type="match status" value="1"/>
</dbReference>
<feature type="transmembrane region" description="Helical" evidence="7">
    <location>
        <begin position="169"/>
        <end position="196"/>
    </location>
</feature>
<reference evidence="10" key="1">
    <citation type="journal article" date="2019" name="Int. J. Syst. Evol. Microbiol.">
        <title>The Global Catalogue of Microorganisms (GCM) 10K type strain sequencing project: providing services to taxonomists for standard genome sequencing and annotation.</title>
        <authorList>
            <consortium name="The Broad Institute Genomics Platform"/>
            <consortium name="The Broad Institute Genome Sequencing Center for Infectious Disease"/>
            <person name="Wu L."/>
            <person name="Ma J."/>
        </authorList>
    </citation>
    <scope>NUCLEOTIDE SEQUENCE [LARGE SCALE GENOMIC DNA]</scope>
    <source>
        <strain evidence="10">CGMCC 1.16275</strain>
    </source>
</reference>
<evidence type="ECO:0000256" key="6">
    <source>
        <dbReference type="ARBA" id="ARBA00023136"/>
    </source>
</evidence>
<keyword evidence="3 7" id="KW-1133">Transmembrane helix</keyword>
<evidence type="ECO:0000256" key="5">
    <source>
        <dbReference type="ARBA" id="ARBA00023098"/>
    </source>
</evidence>
<dbReference type="GO" id="GO:0016491">
    <property type="term" value="F:oxidoreductase activity"/>
    <property type="evidence" value="ECO:0007669"/>
    <property type="project" value="UniProtKB-KW"/>
</dbReference>
<dbReference type="Proteomes" id="UP001596456">
    <property type="component" value="Unassembled WGS sequence"/>
</dbReference>
<evidence type="ECO:0000256" key="1">
    <source>
        <dbReference type="ARBA" id="ARBA00004127"/>
    </source>
</evidence>
<sequence>MRHLLAALLWPLLLAACIVGYGIGWAAGRPVLAFNLTYFGLAAVLLVLERVMPFERGWTRPDGQIFNDIGHTALNKGIGQAIAASAALAGVAEAGPVEAGGLWPGGWPLAAQVALGLLVAEFGLYWAHRLAHEWPAAWRWHAIHHSVTRLWVVNTGRFHFLDSLWKTSFALVLALAVGAPKDVILWVLAITTYVGFMTHCNVDMRCGPLNWVFSTPELHRWHHSRDPVEGNRNYGENLIVWDVVFGTRYLPARRPPAGIGCDDPVPAGFLGQLAYPFRAWAGRTGVGPTEAARDGAD</sequence>
<dbReference type="InterPro" id="IPR051689">
    <property type="entry name" value="Sterol_desaturase/TMEM195"/>
</dbReference>
<dbReference type="RefSeq" id="WP_377358139.1">
    <property type="nucleotide sequence ID" value="NZ_JBHTCM010000010.1"/>
</dbReference>
<keyword evidence="10" id="KW-1185">Reference proteome</keyword>
<protein>
    <submittedName>
        <fullName evidence="9">Sterol desaturase family protein</fullName>
        <ecNumber evidence="9">1.-.-.-</ecNumber>
    </submittedName>
</protein>
<keyword evidence="6 7" id="KW-0472">Membrane</keyword>